<dbReference type="Pfam" id="PF01225">
    <property type="entry name" value="Mur_ligase"/>
    <property type="match status" value="1"/>
</dbReference>
<comment type="function">
    <text evidence="10 11">Involved in cell wall formation. Catalyzes the final step in the synthesis of UDP-N-acetylmuramoyl-pentapeptide, the precursor of murein.</text>
</comment>
<protein>
    <recommendedName>
        <fullName evidence="10 11">UDP-N-acetylmuramoyl-tripeptide--D-alanyl-D-alanine ligase</fullName>
        <ecNumber evidence="10 11">6.3.2.10</ecNumber>
    </recommendedName>
    <alternativeName>
        <fullName evidence="10">D-alanyl-D-alanine-adding enzyme</fullName>
    </alternativeName>
</protein>
<dbReference type="InterPro" id="IPR005863">
    <property type="entry name" value="UDP-N-AcMur_synth"/>
</dbReference>
<evidence type="ECO:0000256" key="9">
    <source>
        <dbReference type="ARBA" id="ARBA00023316"/>
    </source>
</evidence>
<keyword evidence="4 10" id="KW-0547">Nucleotide-binding</keyword>
<evidence type="ECO:0000259" key="12">
    <source>
        <dbReference type="Pfam" id="PF01225"/>
    </source>
</evidence>
<dbReference type="Gene3D" id="3.90.190.20">
    <property type="entry name" value="Mur ligase, C-terminal domain"/>
    <property type="match status" value="1"/>
</dbReference>
<dbReference type="InterPro" id="IPR036565">
    <property type="entry name" value="Mur-like_cat_sf"/>
</dbReference>
<keyword evidence="7 10" id="KW-0573">Peptidoglycan synthesis</keyword>
<dbReference type="GO" id="GO:0005524">
    <property type="term" value="F:ATP binding"/>
    <property type="evidence" value="ECO:0007669"/>
    <property type="project" value="UniProtKB-UniRule"/>
</dbReference>
<keyword evidence="8 10" id="KW-0131">Cell cycle</keyword>
<dbReference type="GO" id="GO:0009252">
    <property type="term" value="P:peptidoglycan biosynthetic process"/>
    <property type="evidence" value="ECO:0007669"/>
    <property type="project" value="UniProtKB-UniRule"/>
</dbReference>
<evidence type="ECO:0000259" key="14">
    <source>
        <dbReference type="Pfam" id="PF08245"/>
    </source>
</evidence>
<dbReference type="Gene3D" id="3.40.1190.10">
    <property type="entry name" value="Mur-like, catalytic domain"/>
    <property type="match status" value="1"/>
</dbReference>
<dbReference type="Gene3D" id="3.40.1390.10">
    <property type="entry name" value="MurE/MurF, N-terminal domain"/>
    <property type="match status" value="1"/>
</dbReference>
<feature type="domain" description="Mur ligase C-terminal" evidence="13">
    <location>
        <begin position="312"/>
        <end position="434"/>
    </location>
</feature>
<keyword evidence="3 10" id="KW-0132">Cell division</keyword>
<comment type="pathway">
    <text evidence="10 11">Cell wall biogenesis; peptidoglycan biosynthesis.</text>
</comment>
<dbReference type="UniPathway" id="UPA00219"/>
<keyword evidence="5 10" id="KW-0067">ATP-binding</keyword>
<evidence type="ECO:0000313" key="15">
    <source>
        <dbReference type="EMBL" id="HFZ08912.1"/>
    </source>
</evidence>
<dbReference type="NCBIfam" id="TIGR01143">
    <property type="entry name" value="murF"/>
    <property type="match status" value="1"/>
</dbReference>
<evidence type="ECO:0000256" key="2">
    <source>
        <dbReference type="ARBA" id="ARBA00022598"/>
    </source>
</evidence>
<comment type="subcellular location">
    <subcellularLocation>
        <location evidence="10 11">Cytoplasm</location>
    </subcellularLocation>
</comment>
<evidence type="ECO:0000256" key="11">
    <source>
        <dbReference type="RuleBase" id="RU004136"/>
    </source>
</evidence>
<keyword evidence="9 10" id="KW-0961">Cell wall biogenesis/degradation</keyword>
<dbReference type="GO" id="GO:0051301">
    <property type="term" value="P:cell division"/>
    <property type="evidence" value="ECO:0007669"/>
    <property type="project" value="UniProtKB-KW"/>
</dbReference>
<reference evidence="15" key="1">
    <citation type="journal article" date="2020" name="mSystems">
        <title>Genome- and Community-Level Interaction Insights into Carbon Utilization and Element Cycling Functions of Hydrothermarchaeota in Hydrothermal Sediment.</title>
        <authorList>
            <person name="Zhou Z."/>
            <person name="Liu Y."/>
            <person name="Xu W."/>
            <person name="Pan J."/>
            <person name="Luo Z.H."/>
            <person name="Li M."/>
        </authorList>
    </citation>
    <scope>NUCLEOTIDE SEQUENCE [LARGE SCALE GENOMIC DNA]</scope>
    <source>
        <strain evidence="15">SpSt-757</strain>
    </source>
</reference>
<evidence type="ECO:0000256" key="4">
    <source>
        <dbReference type="ARBA" id="ARBA00022741"/>
    </source>
</evidence>
<evidence type="ECO:0000256" key="3">
    <source>
        <dbReference type="ARBA" id="ARBA00022618"/>
    </source>
</evidence>
<keyword evidence="1 10" id="KW-0963">Cytoplasm</keyword>
<evidence type="ECO:0000256" key="7">
    <source>
        <dbReference type="ARBA" id="ARBA00022984"/>
    </source>
</evidence>
<evidence type="ECO:0000259" key="13">
    <source>
        <dbReference type="Pfam" id="PF02875"/>
    </source>
</evidence>
<keyword evidence="6 10" id="KW-0133">Cell shape</keyword>
<dbReference type="InterPro" id="IPR036615">
    <property type="entry name" value="Mur_ligase_C_dom_sf"/>
</dbReference>
<dbReference type="EC" id="6.3.2.10" evidence="10 11"/>
<sequence length="449" mass="50599">MFTVREIAFITGGKAKNVDLDLMVKDFSIDSRLIKPDSAFFCIKGEKFDGADFAEEAISKGSVVAIAPFSSKIAPHLPVILVDDTVLAMARLAKEKLKRMKAKVIGVTGSVGKTSTKELIFTILSTHYKVFKSRKSFNNHIGLPLTILEAPFHTDYLILEYGTNHPGEIRYLTSIARPNYPIITKIGTAHIEFFGTKENIAFEKGTLFKEMDYSGHAFLNASTDFFDILKSMIPYTAGKTTFGLDAGDVKPEKYRLEEFSSSFFYKGKEFYFPLPGRGMLENVMGAIAIGEHLGIPLEDMQEVLKDFKGEKMRMEKKVLKDITIINDAYNSNPDSLTELLRTFKENGKRLIFVLGDMLELGERAEEEHRKIGRIFKELGHKILVTVGELSKFISEEAKKEGITEVYHFNGKEEVVSFLRDYLKPGDWLILKASRGLALEEIVNKLEEIL</sequence>
<comment type="similarity">
    <text evidence="10">Belongs to the MurCDEF family. MurF subfamily.</text>
</comment>
<dbReference type="GO" id="GO:0047480">
    <property type="term" value="F:UDP-N-acetylmuramoyl-tripeptide-D-alanyl-D-alanine ligase activity"/>
    <property type="evidence" value="ECO:0007669"/>
    <property type="project" value="UniProtKB-UniRule"/>
</dbReference>
<feature type="domain" description="Mur ligase N-terminal catalytic" evidence="12">
    <location>
        <begin position="28"/>
        <end position="93"/>
    </location>
</feature>
<feature type="domain" description="Mur ligase central" evidence="14">
    <location>
        <begin position="107"/>
        <end position="289"/>
    </location>
</feature>
<dbReference type="AlphaFoldDB" id="A0A7V3J9N7"/>
<dbReference type="InterPro" id="IPR000713">
    <property type="entry name" value="Mur_ligase_N"/>
</dbReference>
<dbReference type="SUPFAM" id="SSF53623">
    <property type="entry name" value="MurD-like peptide ligases, catalytic domain"/>
    <property type="match status" value="1"/>
</dbReference>
<dbReference type="PANTHER" id="PTHR43024:SF1">
    <property type="entry name" value="UDP-N-ACETYLMURAMOYL-TRIPEPTIDE--D-ALANYL-D-ALANINE LIGASE"/>
    <property type="match status" value="1"/>
</dbReference>
<dbReference type="HAMAP" id="MF_02019">
    <property type="entry name" value="MurF"/>
    <property type="match status" value="1"/>
</dbReference>
<dbReference type="PANTHER" id="PTHR43024">
    <property type="entry name" value="UDP-N-ACETYLMURAMOYL-TRIPEPTIDE--D-ALANYL-D-ALANINE LIGASE"/>
    <property type="match status" value="1"/>
</dbReference>
<dbReference type="GO" id="GO:0071555">
    <property type="term" value="P:cell wall organization"/>
    <property type="evidence" value="ECO:0007669"/>
    <property type="project" value="UniProtKB-KW"/>
</dbReference>
<accession>A0A7V3J9N7</accession>
<dbReference type="InterPro" id="IPR035911">
    <property type="entry name" value="MurE/MurF_N"/>
</dbReference>
<dbReference type="InterPro" id="IPR051046">
    <property type="entry name" value="MurCDEF_CellWall_CoF430Synth"/>
</dbReference>
<comment type="catalytic activity">
    <reaction evidence="10 11">
        <text>D-alanyl-D-alanine + UDP-N-acetyl-alpha-D-muramoyl-L-alanyl-gamma-D-glutamyl-meso-2,6-diaminopimelate + ATP = UDP-N-acetyl-alpha-D-muramoyl-L-alanyl-gamma-D-glutamyl-meso-2,6-diaminopimeloyl-D-alanyl-D-alanine + ADP + phosphate + H(+)</text>
        <dbReference type="Rhea" id="RHEA:28374"/>
        <dbReference type="ChEBI" id="CHEBI:15378"/>
        <dbReference type="ChEBI" id="CHEBI:30616"/>
        <dbReference type="ChEBI" id="CHEBI:43474"/>
        <dbReference type="ChEBI" id="CHEBI:57822"/>
        <dbReference type="ChEBI" id="CHEBI:61386"/>
        <dbReference type="ChEBI" id="CHEBI:83905"/>
        <dbReference type="ChEBI" id="CHEBI:456216"/>
        <dbReference type="EC" id="6.3.2.10"/>
    </reaction>
</comment>
<evidence type="ECO:0000256" key="1">
    <source>
        <dbReference type="ARBA" id="ARBA00022490"/>
    </source>
</evidence>
<keyword evidence="2 10" id="KW-0436">Ligase</keyword>
<evidence type="ECO:0000256" key="6">
    <source>
        <dbReference type="ARBA" id="ARBA00022960"/>
    </source>
</evidence>
<comment type="caution">
    <text evidence="15">The sequence shown here is derived from an EMBL/GenBank/DDBJ whole genome shotgun (WGS) entry which is preliminary data.</text>
</comment>
<dbReference type="GO" id="GO:0008360">
    <property type="term" value="P:regulation of cell shape"/>
    <property type="evidence" value="ECO:0007669"/>
    <property type="project" value="UniProtKB-KW"/>
</dbReference>
<dbReference type="Pfam" id="PF08245">
    <property type="entry name" value="Mur_ligase_M"/>
    <property type="match status" value="1"/>
</dbReference>
<proteinExistence type="inferred from homology"/>
<dbReference type="Pfam" id="PF02875">
    <property type="entry name" value="Mur_ligase_C"/>
    <property type="match status" value="1"/>
</dbReference>
<feature type="binding site" evidence="10">
    <location>
        <begin position="109"/>
        <end position="115"/>
    </location>
    <ligand>
        <name>ATP</name>
        <dbReference type="ChEBI" id="CHEBI:30616"/>
    </ligand>
</feature>
<evidence type="ECO:0000256" key="8">
    <source>
        <dbReference type="ARBA" id="ARBA00023306"/>
    </source>
</evidence>
<organism evidence="15">
    <name type="scientific">candidate division CPR3 bacterium</name>
    <dbReference type="NCBI Taxonomy" id="2268181"/>
    <lineage>
        <taxon>Bacteria</taxon>
        <taxon>Bacteria division CPR3</taxon>
    </lineage>
</organism>
<evidence type="ECO:0000256" key="5">
    <source>
        <dbReference type="ARBA" id="ARBA00022840"/>
    </source>
</evidence>
<dbReference type="EMBL" id="DTGG01000071">
    <property type="protein sequence ID" value="HFZ08912.1"/>
    <property type="molecule type" value="Genomic_DNA"/>
</dbReference>
<dbReference type="SUPFAM" id="SSF53244">
    <property type="entry name" value="MurD-like peptide ligases, peptide-binding domain"/>
    <property type="match status" value="1"/>
</dbReference>
<gene>
    <name evidence="10 15" type="primary">murF</name>
    <name evidence="15" type="ORF">ENV41_02125</name>
</gene>
<dbReference type="GO" id="GO:0005737">
    <property type="term" value="C:cytoplasm"/>
    <property type="evidence" value="ECO:0007669"/>
    <property type="project" value="UniProtKB-SubCell"/>
</dbReference>
<dbReference type="InterPro" id="IPR013221">
    <property type="entry name" value="Mur_ligase_cen"/>
</dbReference>
<evidence type="ECO:0000256" key="10">
    <source>
        <dbReference type="HAMAP-Rule" id="MF_02019"/>
    </source>
</evidence>
<name>A0A7V3J9N7_UNCC3</name>
<dbReference type="InterPro" id="IPR004101">
    <property type="entry name" value="Mur_ligase_C"/>
</dbReference>
<dbReference type="SUPFAM" id="SSF63418">
    <property type="entry name" value="MurE/MurF N-terminal domain"/>
    <property type="match status" value="1"/>
</dbReference>